<evidence type="ECO:0000313" key="3">
    <source>
        <dbReference type="EMBL" id="KAH9371048.1"/>
    </source>
</evidence>
<reference evidence="3 4" key="1">
    <citation type="journal article" date="2020" name="Cell">
        <title>Large-Scale Comparative Analyses of Tick Genomes Elucidate Their Genetic Diversity and Vector Capacities.</title>
        <authorList>
            <consortium name="Tick Genome and Microbiome Consortium (TIGMIC)"/>
            <person name="Jia N."/>
            <person name="Wang J."/>
            <person name="Shi W."/>
            <person name="Du L."/>
            <person name="Sun Y."/>
            <person name="Zhan W."/>
            <person name="Jiang J.F."/>
            <person name="Wang Q."/>
            <person name="Zhang B."/>
            <person name="Ji P."/>
            <person name="Bell-Sakyi L."/>
            <person name="Cui X.M."/>
            <person name="Yuan T.T."/>
            <person name="Jiang B.G."/>
            <person name="Yang W.F."/>
            <person name="Lam T.T."/>
            <person name="Chang Q.C."/>
            <person name="Ding S.J."/>
            <person name="Wang X.J."/>
            <person name="Zhu J.G."/>
            <person name="Ruan X.D."/>
            <person name="Zhao L."/>
            <person name="Wei J.T."/>
            <person name="Ye R.Z."/>
            <person name="Que T.C."/>
            <person name="Du C.H."/>
            <person name="Zhou Y.H."/>
            <person name="Cheng J.X."/>
            <person name="Dai P.F."/>
            <person name="Guo W.B."/>
            <person name="Han X.H."/>
            <person name="Huang E.J."/>
            <person name="Li L.F."/>
            <person name="Wei W."/>
            <person name="Gao Y.C."/>
            <person name="Liu J.Z."/>
            <person name="Shao H.Z."/>
            <person name="Wang X."/>
            <person name="Wang C.C."/>
            <person name="Yang T.C."/>
            <person name="Huo Q.B."/>
            <person name="Li W."/>
            <person name="Chen H.Y."/>
            <person name="Chen S.E."/>
            <person name="Zhou L.G."/>
            <person name="Ni X.B."/>
            <person name="Tian J.H."/>
            <person name="Sheng Y."/>
            <person name="Liu T."/>
            <person name="Pan Y.S."/>
            <person name="Xia L.Y."/>
            <person name="Li J."/>
            <person name="Zhao F."/>
            <person name="Cao W.C."/>
        </authorList>
    </citation>
    <scope>NUCLEOTIDE SEQUENCE [LARGE SCALE GENOMIC DNA]</scope>
    <source>
        <strain evidence="3">HaeL-2018</strain>
    </source>
</reference>
<dbReference type="OMA" id="WILCKKS"/>
<dbReference type="PANTHER" id="PTHR47526">
    <property type="entry name" value="ATP-DEPENDENT DNA HELICASE"/>
    <property type="match status" value="1"/>
</dbReference>
<dbReference type="PANTHER" id="PTHR47526:SF4">
    <property type="entry name" value="SWIM-TYPE DOMAIN-CONTAINING PROTEIN"/>
    <property type="match status" value="1"/>
</dbReference>
<accession>A0A9J6G938</accession>
<dbReference type="InterPro" id="IPR007527">
    <property type="entry name" value="Znf_SWIM"/>
</dbReference>
<evidence type="ECO:0000313" key="4">
    <source>
        <dbReference type="Proteomes" id="UP000821853"/>
    </source>
</evidence>
<dbReference type="PROSITE" id="PS50966">
    <property type="entry name" value="ZF_SWIM"/>
    <property type="match status" value="1"/>
</dbReference>
<protein>
    <recommendedName>
        <fullName evidence="2">SWIM-type domain-containing protein</fullName>
    </recommendedName>
</protein>
<dbReference type="OrthoDB" id="6757988at2759"/>
<dbReference type="AlphaFoldDB" id="A0A9J6G938"/>
<keyword evidence="1" id="KW-0862">Zinc</keyword>
<dbReference type="Proteomes" id="UP000821853">
    <property type="component" value="Chromosome 3"/>
</dbReference>
<keyword evidence="1" id="KW-0863">Zinc-finger</keyword>
<dbReference type="VEuPathDB" id="VectorBase:HLOH_049636"/>
<evidence type="ECO:0000256" key="1">
    <source>
        <dbReference type="PROSITE-ProRule" id="PRU00325"/>
    </source>
</evidence>
<dbReference type="GO" id="GO:0008270">
    <property type="term" value="F:zinc ion binding"/>
    <property type="evidence" value="ECO:0007669"/>
    <property type="project" value="UniProtKB-KW"/>
</dbReference>
<keyword evidence="1" id="KW-0479">Metal-binding</keyword>
<keyword evidence="4" id="KW-1185">Reference proteome</keyword>
<dbReference type="EMBL" id="JABSTR010000005">
    <property type="protein sequence ID" value="KAH9371048.1"/>
    <property type="molecule type" value="Genomic_DNA"/>
</dbReference>
<feature type="domain" description="SWIM-type" evidence="2">
    <location>
        <begin position="130"/>
        <end position="159"/>
    </location>
</feature>
<organism evidence="3 4">
    <name type="scientific">Haemaphysalis longicornis</name>
    <name type="common">Bush tick</name>
    <dbReference type="NCBI Taxonomy" id="44386"/>
    <lineage>
        <taxon>Eukaryota</taxon>
        <taxon>Metazoa</taxon>
        <taxon>Ecdysozoa</taxon>
        <taxon>Arthropoda</taxon>
        <taxon>Chelicerata</taxon>
        <taxon>Arachnida</taxon>
        <taxon>Acari</taxon>
        <taxon>Parasitiformes</taxon>
        <taxon>Ixodida</taxon>
        <taxon>Ixodoidea</taxon>
        <taxon>Ixodidae</taxon>
        <taxon>Haemaphysalinae</taxon>
        <taxon>Haemaphysalis</taxon>
    </lineage>
</organism>
<sequence>MAQHEPLNAGYYSGLIGTVWLRYEEKVKLCDGIDLYKLWPGVDTSADRTGFPDVTQVDVVTYLVFSANFVTLEHMKAYKALESHYFTSDWAKHVLAKQLHYDKVVLLGEVIHSQRLQDQPLHVWILCKKSRVVLTAHCTCMAGEGEACFHVGARLACMQLKRVLR</sequence>
<evidence type="ECO:0000259" key="2">
    <source>
        <dbReference type="PROSITE" id="PS50966"/>
    </source>
</evidence>
<proteinExistence type="predicted"/>
<comment type="caution">
    <text evidence="3">The sequence shown here is derived from an EMBL/GenBank/DDBJ whole genome shotgun (WGS) entry which is preliminary data.</text>
</comment>
<name>A0A9J6G938_HAELO</name>
<gene>
    <name evidence="3" type="ORF">HPB48_011434</name>
</gene>